<proteinExistence type="predicted"/>
<evidence type="ECO:0000313" key="3">
    <source>
        <dbReference type="Proteomes" id="UP001597492"/>
    </source>
</evidence>
<evidence type="ECO:0000256" key="1">
    <source>
        <dbReference type="SAM" id="MobiDB-lite"/>
    </source>
</evidence>
<keyword evidence="3" id="KW-1185">Reference proteome</keyword>
<dbReference type="Proteomes" id="UP001597492">
    <property type="component" value="Unassembled WGS sequence"/>
</dbReference>
<protein>
    <submittedName>
        <fullName evidence="2">Phage portal protein</fullName>
    </submittedName>
</protein>
<accession>A0ABW5UTW9</accession>
<organism evidence="2 3">
    <name type="scientific">Gulosibacter faecalis</name>
    <dbReference type="NCBI Taxonomy" id="272240"/>
    <lineage>
        <taxon>Bacteria</taxon>
        <taxon>Bacillati</taxon>
        <taxon>Actinomycetota</taxon>
        <taxon>Actinomycetes</taxon>
        <taxon>Micrococcales</taxon>
        <taxon>Microbacteriaceae</taxon>
        <taxon>Gulosibacter</taxon>
    </lineage>
</organism>
<reference evidence="3" key="1">
    <citation type="journal article" date="2019" name="Int. J. Syst. Evol. Microbiol.">
        <title>The Global Catalogue of Microorganisms (GCM) 10K type strain sequencing project: providing services to taxonomists for standard genome sequencing and annotation.</title>
        <authorList>
            <consortium name="The Broad Institute Genomics Platform"/>
            <consortium name="The Broad Institute Genome Sequencing Center for Infectious Disease"/>
            <person name="Wu L."/>
            <person name="Ma J."/>
        </authorList>
    </citation>
    <scope>NUCLEOTIDE SEQUENCE [LARGE SCALE GENOMIC DNA]</scope>
    <source>
        <strain evidence="3">TISTR 1514</strain>
    </source>
</reference>
<gene>
    <name evidence="2" type="ORF">ACFSW7_01740</name>
</gene>
<dbReference type="InterPro" id="IPR021145">
    <property type="entry name" value="Portal_protein_SPP1_Gp6-like"/>
</dbReference>
<dbReference type="Pfam" id="PF05133">
    <property type="entry name" value="SPP1_portal"/>
    <property type="match status" value="1"/>
</dbReference>
<dbReference type="EMBL" id="JBHUNE010000001">
    <property type="protein sequence ID" value="MFD2757096.1"/>
    <property type="molecule type" value="Genomic_DNA"/>
</dbReference>
<sequence>MRQKAVTELAREVLIPSLIEERERQQTFENWARGKHEKPYRPREATREYDALLEKSRTPFIGLVLKMLCQSIELRDYSPSNEALKDDLWAVWRGNRMPVRQSRLYRAAFQGGLAYSMLLPGEPVPEAKIYSAKRMLAVYQDPEADEWPEFAVYMEPSTAKASHYLVLDHEAVYRFGYDRVEGKLEYIEHQEHNLGVTPVVRYAGEMDDEGTVTGEVEPLIPVQASVDQSKFDLLMTETFASWKIRYITGMAAPDSEEDQKRQKMILERDRLLLIENPDAKAGALDSTDMKQYIEARRDAKQDLASIAQVPQKALLGAQANQSDGAEAQAAEEASMQRKLHDYETSFGESHQQWFRLAGLSQGNLEAWTDYEGSCDFRDASIRSMSQMADALGKIAVQLQVPVRALWHMIPNVDSGTVKSWEKLADADPYGRMLRNVDLGQFDDQAV</sequence>
<name>A0ABW5UTW9_9MICO</name>
<feature type="region of interest" description="Disordered" evidence="1">
    <location>
        <begin position="317"/>
        <end position="336"/>
    </location>
</feature>
<dbReference type="RefSeq" id="WP_187325737.1">
    <property type="nucleotide sequence ID" value="NZ_JBHUNE010000001.1"/>
</dbReference>
<evidence type="ECO:0000313" key="2">
    <source>
        <dbReference type="EMBL" id="MFD2757096.1"/>
    </source>
</evidence>
<comment type="caution">
    <text evidence="2">The sequence shown here is derived from an EMBL/GenBank/DDBJ whole genome shotgun (WGS) entry which is preliminary data.</text>
</comment>